<sequence>MEKDKKMNFKPIKLGEKPFEGAYEGEERHFGLPNKVFKVYLEGEGDDGEKAFIPVQMITPKARKLTKFISNASVVLSALENGNFSSVDDGALDDFIELTQELFQIAESVVDKLTFMSIVQMVAFATNIAVNPRSGDKK</sequence>
<protein>
    <submittedName>
        <fullName evidence="1">Uncharacterized protein</fullName>
    </submittedName>
</protein>
<dbReference type="Proteomes" id="UP000321606">
    <property type="component" value="Chromosome"/>
</dbReference>
<dbReference type="EMBL" id="AP019822">
    <property type="protein sequence ID" value="BBM35457.1"/>
    <property type="molecule type" value="Genomic_DNA"/>
</dbReference>
<name>A0A510J8F7_9FUSO</name>
<dbReference type="KEGG" id="lgo:JCM16774_0370"/>
<dbReference type="AlphaFoldDB" id="A0A510J8F7"/>
<dbReference type="STRING" id="714315.GCA_000516535_00382"/>
<dbReference type="OrthoDB" id="80977at2"/>
<evidence type="ECO:0000313" key="1">
    <source>
        <dbReference type="EMBL" id="BBM35457.1"/>
    </source>
</evidence>
<accession>A0A510J8F7</accession>
<reference evidence="1 2" key="1">
    <citation type="submission" date="2019-07" db="EMBL/GenBank/DDBJ databases">
        <title>Complete Genome Sequence of Leptotrichia goodfellowii Strain JCM 16774.</title>
        <authorList>
            <person name="Watanabe S."/>
            <person name="Cui L."/>
        </authorList>
    </citation>
    <scope>NUCLEOTIDE SEQUENCE [LARGE SCALE GENOMIC DNA]</scope>
    <source>
        <strain evidence="1 2">JCM16774</strain>
    </source>
</reference>
<dbReference type="RefSeq" id="WP_026737018.1">
    <property type="nucleotide sequence ID" value="NZ_AP019822.1"/>
</dbReference>
<organism evidence="1 2">
    <name type="scientific">Pseudoleptotrichia goodfellowii</name>
    <dbReference type="NCBI Taxonomy" id="157692"/>
    <lineage>
        <taxon>Bacteria</taxon>
        <taxon>Fusobacteriati</taxon>
        <taxon>Fusobacteriota</taxon>
        <taxon>Fusobacteriia</taxon>
        <taxon>Fusobacteriales</taxon>
        <taxon>Leptotrichiaceae</taxon>
        <taxon>Pseudoleptotrichia</taxon>
    </lineage>
</organism>
<proteinExistence type="predicted"/>
<gene>
    <name evidence="1" type="ORF">JCM16774_0370</name>
</gene>
<evidence type="ECO:0000313" key="2">
    <source>
        <dbReference type="Proteomes" id="UP000321606"/>
    </source>
</evidence>